<dbReference type="SMART" id="SM00248">
    <property type="entry name" value="ANK"/>
    <property type="match status" value="5"/>
</dbReference>
<dbReference type="AlphaFoldDB" id="A0A7M7SXX3"/>
<evidence type="ECO:0000256" key="2">
    <source>
        <dbReference type="ARBA" id="ARBA00023043"/>
    </source>
</evidence>
<dbReference type="InParanoid" id="A0A7M7SXX3"/>
<feature type="repeat" description="ANK" evidence="3">
    <location>
        <begin position="75"/>
        <end position="107"/>
    </location>
</feature>
<evidence type="ECO:0000256" key="1">
    <source>
        <dbReference type="ARBA" id="ARBA00022737"/>
    </source>
</evidence>
<proteinExistence type="predicted"/>
<dbReference type="SUPFAM" id="SSF48403">
    <property type="entry name" value="Ankyrin repeat"/>
    <property type="match status" value="1"/>
</dbReference>
<feature type="repeat" description="ANK" evidence="3">
    <location>
        <begin position="233"/>
        <end position="265"/>
    </location>
</feature>
<dbReference type="InterPro" id="IPR002110">
    <property type="entry name" value="Ankyrin_rpt"/>
</dbReference>
<evidence type="ECO:0000256" key="3">
    <source>
        <dbReference type="PROSITE-ProRule" id="PRU00023"/>
    </source>
</evidence>
<evidence type="ECO:0000256" key="4">
    <source>
        <dbReference type="SAM" id="MobiDB-lite"/>
    </source>
</evidence>
<keyword evidence="6" id="KW-1185">Reference proteome</keyword>
<dbReference type="PANTHER" id="PTHR24198">
    <property type="entry name" value="ANKYRIN REPEAT AND PROTEIN KINASE DOMAIN-CONTAINING PROTEIN"/>
    <property type="match status" value="1"/>
</dbReference>
<evidence type="ECO:0000313" key="5">
    <source>
        <dbReference type="EnsemblMetazoa" id="XP_030839437"/>
    </source>
</evidence>
<reference evidence="6" key="1">
    <citation type="submission" date="2015-02" db="EMBL/GenBank/DDBJ databases">
        <title>Genome sequencing for Strongylocentrotus purpuratus.</title>
        <authorList>
            <person name="Murali S."/>
            <person name="Liu Y."/>
            <person name="Vee V."/>
            <person name="English A."/>
            <person name="Wang M."/>
            <person name="Skinner E."/>
            <person name="Han Y."/>
            <person name="Muzny D.M."/>
            <person name="Worley K.C."/>
            <person name="Gibbs R.A."/>
        </authorList>
    </citation>
    <scope>NUCLEOTIDE SEQUENCE</scope>
</reference>
<dbReference type="PROSITE" id="PS50297">
    <property type="entry name" value="ANK_REP_REGION"/>
    <property type="match status" value="2"/>
</dbReference>
<dbReference type="KEGG" id="spu:105439794"/>
<dbReference type="InterPro" id="IPR036770">
    <property type="entry name" value="Ankyrin_rpt-contain_sf"/>
</dbReference>
<dbReference type="EnsemblMetazoa" id="XM_030983577">
    <property type="protein sequence ID" value="XP_030839437"/>
    <property type="gene ID" value="LOC105439794"/>
</dbReference>
<feature type="compositionally biased region" description="Gly residues" evidence="4">
    <location>
        <begin position="23"/>
        <end position="32"/>
    </location>
</feature>
<dbReference type="GeneID" id="105439794"/>
<evidence type="ECO:0000313" key="6">
    <source>
        <dbReference type="Proteomes" id="UP000007110"/>
    </source>
</evidence>
<dbReference type="PROSITE" id="PS50088">
    <property type="entry name" value="ANK_REPEAT"/>
    <property type="match status" value="2"/>
</dbReference>
<dbReference type="Gene3D" id="1.25.40.20">
    <property type="entry name" value="Ankyrin repeat-containing domain"/>
    <property type="match status" value="2"/>
</dbReference>
<dbReference type="Pfam" id="PF12796">
    <property type="entry name" value="Ank_2"/>
    <property type="match status" value="2"/>
</dbReference>
<reference evidence="5" key="2">
    <citation type="submission" date="2021-01" db="UniProtKB">
        <authorList>
            <consortium name="EnsemblMetazoa"/>
        </authorList>
    </citation>
    <scope>IDENTIFICATION</scope>
</reference>
<dbReference type="RefSeq" id="XP_030839437.1">
    <property type="nucleotide sequence ID" value="XM_030983577.1"/>
</dbReference>
<name>A0A7M7SXX3_STRPU</name>
<feature type="region of interest" description="Disordered" evidence="4">
    <location>
        <begin position="1"/>
        <end position="35"/>
    </location>
</feature>
<accession>A0A7M7SXX3</accession>
<feature type="compositionally biased region" description="Low complexity" evidence="4">
    <location>
        <begin position="12"/>
        <end position="22"/>
    </location>
</feature>
<dbReference type="OMA" id="LMEKWIA"/>
<keyword evidence="2 3" id="KW-0040">ANK repeat</keyword>
<protein>
    <submittedName>
        <fullName evidence="5">Uncharacterized protein</fullName>
    </submittedName>
</protein>
<keyword evidence="1" id="KW-0677">Repeat</keyword>
<dbReference type="PANTHER" id="PTHR24198:SF165">
    <property type="entry name" value="ANKYRIN REPEAT-CONTAINING PROTEIN-RELATED"/>
    <property type="match status" value="1"/>
</dbReference>
<sequence>MLQDQRKHINMSDSVSVNSSASSGGGAGGGGLPQPTPTYSRLLALSLRGEWGSVETLLRAVEKGDPEITITDEETGVSPLMLAVKDNKLVVAERLLELGANINERAKDGRAAIHFAATSAKDDMMKLMVLKKADATVQGGFLQQLPLHMAATRSSGGLTLVQQLLRISGREARLAKDADGSIPLFLAVQASNMLHDDGSIPLFLAVQASNIAVCKELLSNFKEEQLKHSRDEDGDTVLHLACRKKDLDIIKSFVDNGSPVDIQNETD</sequence>
<dbReference type="OrthoDB" id="539213at2759"/>
<dbReference type="Proteomes" id="UP000007110">
    <property type="component" value="Unassembled WGS sequence"/>
</dbReference>
<organism evidence="5 6">
    <name type="scientific">Strongylocentrotus purpuratus</name>
    <name type="common">Purple sea urchin</name>
    <dbReference type="NCBI Taxonomy" id="7668"/>
    <lineage>
        <taxon>Eukaryota</taxon>
        <taxon>Metazoa</taxon>
        <taxon>Echinodermata</taxon>
        <taxon>Eleutherozoa</taxon>
        <taxon>Echinozoa</taxon>
        <taxon>Echinoidea</taxon>
        <taxon>Euechinoidea</taxon>
        <taxon>Echinacea</taxon>
        <taxon>Camarodonta</taxon>
        <taxon>Echinidea</taxon>
        <taxon>Strongylocentrotidae</taxon>
        <taxon>Strongylocentrotus</taxon>
    </lineage>
</organism>